<dbReference type="EMBL" id="JAKMXF010000297">
    <property type="protein sequence ID" value="KAI6652866.1"/>
    <property type="molecule type" value="Genomic_DNA"/>
</dbReference>
<dbReference type="InterPro" id="IPR003598">
    <property type="entry name" value="Ig_sub2"/>
</dbReference>
<dbReference type="CDD" id="cd00096">
    <property type="entry name" value="Ig"/>
    <property type="match status" value="1"/>
</dbReference>
<evidence type="ECO:0000259" key="3">
    <source>
        <dbReference type="PROSITE" id="PS50835"/>
    </source>
</evidence>
<dbReference type="PANTHER" id="PTHR10075:SF14">
    <property type="entry name" value="CELL ADHESION MOLECULE DSCAM2-RELATED"/>
    <property type="match status" value="1"/>
</dbReference>
<keyword evidence="1" id="KW-0393">Immunoglobulin domain</keyword>
<reference evidence="4 5" key="1">
    <citation type="journal article" date="2023" name="BMC Biol.">
        <title>The compact genome of the sponge Oopsacas minuta (Hexactinellida) is lacking key metazoan core genes.</title>
        <authorList>
            <person name="Santini S."/>
            <person name="Schenkelaars Q."/>
            <person name="Jourda C."/>
            <person name="Duchesne M."/>
            <person name="Belahbib H."/>
            <person name="Rocher C."/>
            <person name="Selva M."/>
            <person name="Riesgo A."/>
            <person name="Vervoort M."/>
            <person name="Leys S.P."/>
            <person name="Kodjabachian L."/>
            <person name="Le Bivic A."/>
            <person name="Borchiellini C."/>
            <person name="Claverie J.M."/>
            <person name="Renard E."/>
        </authorList>
    </citation>
    <scope>NUCLEOTIDE SEQUENCE [LARGE SCALE GENOMIC DNA]</scope>
    <source>
        <strain evidence="4">SPO-2</strain>
    </source>
</reference>
<protein>
    <submittedName>
        <fullName evidence="4">Hemicentin-2-like</fullName>
    </submittedName>
</protein>
<dbReference type="SUPFAM" id="SSF48726">
    <property type="entry name" value="Immunoglobulin"/>
    <property type="match status" value="3"/>
</dbReference>
<keyword evidence="5" id="KW-1185">Reference proteome</keyword>
<dbReference type="InterPro" id="IPR003599">
    <property type="entry name" value="Ig_sub"/>
</dbReference>
<evidence type="ECO:0000256" key="1">
    <source>
        <dbReference type="ARBA" id="ARBA00023319"/>
    </source>
</evidence>
<dbReference type="SMART" id="SM00408">
    <property type="entry name" value="IGc2"/>
    <property type="match status" value="3"/>
</dbReference>
<dbReference type="InterPro" id="IPR007110">
    <property type="entry name" value="Ig-like_dom"/>
</dbReference>
<dbReference type="Gene3D" id="2.60.40.10">
    <property type="entry name" value="Immunoglobulins"/>
    <property type="match status" value="3"/>
</dbReference>
<dbReference type="InterPro" id="IPR013098">
    <property type="entry name" value="Ig_I-set"/>
</dbReference>
<evidence type="ECO:0000313" key="5">
    <source>
        <dbReference type="Proteomes" id="UP001165289"/>
    </source>
</evidence>
<feature type="domain" description="Ig-like" evidence="3">
    <location>
        <begin position="110"/>
        <end position="192"/>
    </location>
</feature>
<comment type="caution">
    <text evidence="4">The sequence shown here is derived from an EMBL/GenBank/DDBJ whole genome shotgun (WGS) entry which is preliminary data.</text>
</comment>
<keyword evidence="2" id="KW-0732">Signal</keyword>
<gene>
    <name evidence="4" type="ORF">LOD99_4252</name>
</gene>
<name>A0AAV7JVE6_9METZ</name>
<dbReference type="Pfam" id="PF07679">
    <property type="entry name" value="I-set"/>
    <property type="match status" value="2"/>
</dbReference>
<dbReference type="InterPro" id="IPR013783">
    <property type="entry name" value="Ig-like_fold"/>
</dbReference>
<dbReference type="InterPro" id="IPR036179">
    <property type="entry name" value="Ig-like_dom_sf"/>
</dbReference>
<sequence>MNYSWFILFIFSLAFLEDNFLQEPEDTIVYEGQEAFIRCIPPSSLPPAVVTWTHDDVLIQGDGYQITTDGHLVIITAGMADSGVYRCVSNNPLANDSRSSQTAYLLVASPIELTISSELVQTLVDSEVVITCSDTGVPTPSISWTRDNVNLPNSLYPGITINDNQLRIMNALLAHEGYYQCTAVNQVETQVAQVFVDVIQPPNVTAVMTSITSIEGIQSILTCSAAGDPQPVIDWLIEGDSSISLSTIHSVYSNGSLVISYTVRSDAGNYICRGTNIGGEDQDTIALNVSLFELFSEF</sequence>
<dbReference type="Pfam" id="PF13927">
    <property type="entry name" value="Ig_3"/>
    <property type="match status" value="1"/>
</dbReference>
<feature type="signal peptide" evidence="2">
    <location>
        <begin position="1"/>
        <end position="21"/>
    </location>
</feature>
<dbReference type="PANTHER" id="PTHR10075">
    <property type="entry name" value="BASIGIN RELATED"/>
    <property type="match status" value="1"/>
</dbReference>
<dbReference type="SMART" id="SM00409">
    <property type="entry name" value="IG"/>
    <property type="match status" value="3"/>
</dbReference>
<dbReference type="Proteomes" id="UP001165289">
    <property type="component" value="Unassembled WGS sequence"/>
</dbReference>
<evidence type="ECO:0000256" key="2">
    <source>
        <dbReference type="SAM" id="SignalP"/>
    </source>
</evidence>
<accession>A0AAV7JVE6</accession>
<organism evidence="4 5">
    <name type="scientific">Oopsacas minuta</name>
    <dbReference type="NCBI Taxonomy" id="111878"/>
    <lineage>
        <taxon>Eukaryota</taxon>
        <taxon>Metazoa</taxon>
        <taxon>Porifera</taxon>
        <taxon>Hexactinellida</taxon>
        <taxon>Hexasterophora</taxon>
        <taxon>Lyssacinosida</taxon>
        <taxon>Leucopsacidae</taxon>
        <taxon>Oopsacas</taxon>
    </lineage>
</organism>
<feature type="domain" description="Ig-like" evidence="3">
    <location>
        <begin position="18"/>
        <end position="106"/>
    </location>
</feature>
<proteinExistence type="predicted"/>
<dbReference type="PROSITE" id="PS50835">
    <property type="entry name" value="IG_LIKE"/>
    <property type="match status" value="3"/>
</dbReference>
<feature type="domain" description="Ig-like" evidence="3">
    <location>
        <begin position="202"/>
        <end position="290"/>
    </location>
</feature>
<evidence type="ECO:0000313" key="4">
    <source>
        <dbReference type="EMBL" id="KAI6652866.1"/>
    </source>
</evidence>
<dbReference type="AlphaFoldDB" id="A0AAV7JVE6"/>
<feature type="chain" id="PRO_5043428836" evidence="2">
    <location>
        <begin position="22"/>
        <end position="298"/>
    </location>
</feature>